<keyword evidence="2" id="KW-1185">Reference proteome</keyword>
<evidence type="ECO:0008006" key="3">
    <source>
        <dbReference type="Google" id="ProtNLM"/>
    </source>
</evidence>
<dbReference type="RefSeq" id="WP_017053228.1">
    <property type="nucleotide sequence ID" value="NZ_AJYW02000310.1"/>
</dbReference>
<accession>A0A1E5CLT7</accession>
<dbReference type="InterPro" id="IPR021290">
    <property type="entry name" value="DUF2861"/>
</dbReference>
<dbReference type="AlphaFoldDB" id="A0A1E5CLT7"/>
<dbReference type="Proteomes" id="UP000094165">
    <property type="component" value="Unassembled WGS sequence"/>
</dbReference>
<evidence type="ECO:0000313" key="1">
    <source>
        <dbReference type="EMBL" id="OEE70418.1"/>
    </source>
</evidence>
<sequence length="294" mass="33937">MMSKLGLSLILIFSLAPKVVLAEYWFDENTPLTHAHQNLLNDDLKSMFTSLVEVWQQNKSSTLSSHLNGLLNQSLERDCGKSLAQSNFPDWITSVIIRNQTIQSPGRDSYRAVVEVISPNIIKTINLERWVDKKISKDSDFYSQSRDNVTSKQHAYIQRYNLANRLPAGLYRLNIENSDGQEWSSWVIFTNSKLKQRVRWASKDKWSVSKDALLNPYCPLPTLETALYDDVDGKYVQIWGQSYETDYPDSLDTESFPPNRYVLAVSMRHQRWQGNIVIEQSQTISKTYDISRSE</sequence>
<protein>
    <recommendedName>
        <fullName evidence="3">DUF2861 family protein</fullName>
    </recommendedName>
</protein>
<gene>
    <name evidence="1" type="ORF">A130_08940</name>
</gene>
<proteinExistence type="predicted"/>
<reference evidence="1 2" key="1">
    <citation type="journal article" date="2012" name="Science">
        <title>Ecological populations of bacteria act as socially cohesive units of antibiotic production and resistance.</title>
        <authorList>
            <person name="Cordero O.X."/>
            <person name="Wildschutte H."/>
            <person name="Kirkup B."/>
            <person name="Proehl S."/>
            <person name="Ngo L."/>
            <person name="Hussain F."/>
            <person name="Le Roux F."/>
            <person name="Mincer T."/>
            <person name="Polz M.F."/>
        </authorList>
    </citation>
    <scope>NUCLEOTIDE SEQUENCE [LARGE SCALE GENOMIC DNA]</scope>
    <source>
        <strain evidence="1 2">FF-238</strain>
    </source>
</reference>
<organism evidence="1 2">
    <name type="scientific">Vibrio genomosp. F6 str. FF-238</name>
    <dbReference type="NCBI Taxonomy" id="1191298"/>
    <lineage>
        <taxon>Bacteria</taxon>
        <taxon>Pseudomonadati</taxon>
        <taxon>Pseudomonadota</taxon>
        <taxon>Gammaproteobacteria</taxon>
        <taxon>Vibrionales</taxon>
        <taxon>Vibrionaceae</taxon>
        <taxon>Vibrio</taxon>
    </lineage>
</organism>
<name>A0A1E5CLT7_9VIBR</name>
<comment type="caution">
    <text evidence="1">The sequence shown here is derived from an EMBL/GenBank/DDBJ whole genome shotgun (WGS) entry which is preliminary data.</text>
</comment>
<dbReference type="EMBL" id="AJYW02000310">
    <property type="protein sequence ID" value="OEE70418.1"/>
    <property type="molecule type" value="Genomic_DNA"/>
</dbReference>
<evidence type="ECO:0000313" key="2">
    <source>
        <dbReference type="Proteomes" id="UP000094165"/>
    </source>
</evidence>
<dbReference type="Pfam" id="PF11060">
    <property type="entry name" value="DUF2861"/>
    <property type="match status" value="1"/>
</dbReference>